<protein>
    <submittedName>
        <fullName evidence="3">Uncharacterized protein</fullName>
    </submittedName>
</protein>
<proteinExistence type="predicted"/>
<comment type="caution">
    <text evidence="3">The sequence shown here is derived from an EMBL/GenBank/DDBJ whole genome shotgun (WGS) entry which is preliminary data.</text>
</comment>
<dbReference type="EMBL" id="JSUQ01000006">
    <property type="protein sequence ID" value="KHQ53627.1"/>
    <property type="molecule type" value="Genomic_DNA"/>
</dbReference>
<sequence length="386" mass="41989">MYDLTPLDPADVDPQLAPFLEPGERVLWQARPDPATFGSGGSTFGGVLTGGLGLAILTGIFDSVTGLSLEGQPRLIPGLALVGVGLVAFVAPRINRRRVRVYAVTDRRLLSVCGNDVYRSARPDEIHTVYTRRGAVCWRELGFGDRGNSRSAEERHPGFHGVEDPETLLRLVQDWREGFSRRAEAAATDFLAREQGEGGGDADGQTDDGSQRVRHPATGLTVDVPAGWPVTVRQDYDGPLVVFGVTLLKRIIRPGPERTLGSGGDWNLMMARGGPDAGVGMKILDGPIPQSYEEVLNDPWSRRFKLKLLQSNPEVVVGPFRGFSVVRQMPKGANLQMFGQVAAPVAVRQIWLARGDMHIQFMGIARLDQHDVQSAVDAVVKSLRVT</sequence>
<feature type="transmembrane region" description="Helical" evidence="2">
    <location>
        <begin position="75"/>
        <end position="92"/>
    </location>
</feature>
<reference evidence="3 4" key="1">
    <citation type="submission" date="2014-10" db="EMBL/GenBank/DDBJ databases">
        <title>Genome sequence of Ponticoccus sp. strain UMTAT08 isolated from clonal culture of toxic dinoflagellate Alexandrium tamiyavanichii.</title>
        <authorList>
            <person name="Gan H.Y."/>
            <person name="Muhd D.-D."/>
            <person name="Mohd Noor M.E."/>
            <person name="Yeong Y.S."/>
            <person name="Usup G."/>
        </authorList>
    </citation>
    <scope>NUCLEOTIDE SEQUENCE [LARGE SCALE GENOMIC DNA]</scope>
    <source>
        <strain evidence="3 4">UMTAT08</strain>
    </source>
</reference>
<dbReference type="RefSeq" id="WP_043139576.1">
    <property type="nucleotide sequence ID" value="NZ_JSUQ01000006.1"/>
</dbReference>
<gene>
    <name evidence="3" type="ORF">OA50_01615</name>
</gene>
<accession>A0A0B3RZV2</accession>
<evidence type="ECO:0000313" key="4">
    <source>
        <dbReference type="Proteomes" id="UP000030960"/>
    </source>
</evidence>
<evidence type="ECO:0000256" key="1">
    <source>
        <dbReference type="SAM" id="MobiDB-lite"/>
    </source>
</evidence>
<evidence type="ECO:0000256" key="2">
    <source>
        <dbReference type="SAM" id="Phobius"/>
    </source>
</evidence>
<feature type="region of interest" description="Disordered" evidence="1">
    <location>
        <begin position="191"/>
        <end position="213"/>
    </location>
</feature>
<keyword evidence="2" id="KW-0472">Membrane</keyword>
<organism evidence="3 4">
    <name type="scientific">Mameliella alba</name>
    <dbReference type="NCBI Taxonomy" id="561184"/>
    <lineage>
        <taxon>Bacteria</taxon>
        <taxon>Pseudomonadati</taxon>
        <taxon>Pseudomonadota</taxon>
        <taxon>Alphaproteobacteria</taxon>
        <taxon>Rhodobacterales</taxon>
        <taxon>Roseobacteraceae</taxon>
        <taxon>Mameliella</taxon>
    </lineage>
</organism>
<evidence type="ECO:0000313" key="3">
    <source>
        <dbReference type="EMBL" id="KHQ53627.1"/>
    </source>
</evidence>
<dbReference type="AlphaFoldDB" id="A0A0B3RZV2"/>
<dbReference type="OrthoDB" id="7877077at2"/>
<keyword evidence="2" id="KW-1133">Transmembrane helix</keyword>
<keyword evidence="2" id="KW-0812">Transmembrane</keyword>
<name>A0A0B3RZV2_9RHOB</name>
<keyword evidence="4" id="KW-1185">Reference proteome</keyword>
<dbReference type="Proteomes" id="UP000030960">
    <property type="component" value="Unassembled WGS sequence"/>
</dbReference>